<reference evidence="1 2" key="1">
    <citation type="journal article" date="2022" name="Nat. Plants">
        <title>Genomes of leafy and leafless Platanthera orchids illuminate the evolution of mycoheterotrophy.</title>
        <authorList>
            <person name="Li M.H."/>
            <person name="Liu K.W."/>
            <person name="Li Z."/>
            <person name="Lu H.C."/>
            <person name="Ye Q.L."/>
            <person name="Zhang D."/>
            <person name="Wang J.Y."/>
            <person name="Li Y.F."/>
            <person name="Zhong Z.M."/>
            <person name="Liu X."/>
            <person name="Yu X."/>
            <person name="Liu D.K."/>
            <person name="Tu X.D."/>
            <person name="Liu B."/>
            <person name="Hao Y."/>
            <person name="Liao X.Y."/>
            <person name="Jiang Y.T."/>
            <person name="Sun W.H."/>
            <person name="Chen J."/>
            <person name="Chen Y.Q."/>
            <person name="Ai Y."/>
            <person name="Zhai J.W."/>
            <person name="Wu S.S."/>
            <person name="Zhou Z."/>
            <person name="Hsiao Y.Y."/>
            <person name="Wu W.L."/>
            <person name="Chen Y.Y."/>
            <person name="Lin Y.F."/>
            <person name="Hsu J.L."/>
            <person name="Li C.Y."/>
            <person name="Wang Z.W."/>
            <person name="Zhao X."/>
            <person name="Zhong W.Y."/>
            <person name="Ma X.K."/>
            <person name="Ma L."/>
            <person name="Huang J."/>
            <person name="Chen G.Z."/>
            <person name="Huang M.Z."/>
            <person name="Huang L."/>
            <person name="Peng D.H."/>
            <person name="Luo Y.B."/>
            <person name="Zou S.Q."/>
            <person name="Chen S.P."/>
            <person name="Lan S."/>
            <person name="Tsai W.C."/>
            <person name="Van de Peer Y."/>
            <person name="Liu Z.J."/>
        </authorList>
    </citation>
    <scope>NUCLEOTIDE SEQUENCE [LARGE SCALE GENOMIC DNA]</scope>
    <source>
        <strain evidence="1">Lor288</strain>
    </source>
</reference>
<dbReference type="EMBL" id="JBBWWR010000004">
    <property type="protein sequence ID" value="KAK8968609.1"/>
    <property type="molecule type" value="Genomic_DNA"/>
</dbReference>
<dbReference type="Proteomes" id="UP001412067">
    <property type="component" value="Unassembled WGS sequence"/>
</dbReference>
<evidence type="ECO:0000313" key="1">
    <source>
        <dbReference type="EMBL" id="KAK8968609.1"/>
    </source>
</evidence>
<protein>
    <submittedName>
        <fullName evidence="1">Uncharacterized protein</fullName>
    </submittedName>
</protein>
<keyword evidence="2" id="KW-1185">Reference proteome</keyword>
<gene>
    <name evidence="1" type="ORF">KSP40_PGU004562</name>
</gene>
<comment type="caution">
    <text evidence="1">The sequence shown here is derived from an EMBL/GenBank/DDBJ whole genome shotgun (WGS) entry which is preliminary data.</text>
</comment>
<evidence type="ECO:0000313" key="2">
    <source>
        <dbReference type="Proteomes" id="UP001412067"/>
    </source>
</evidence>
<organism evidence="1 2">
    <name type="scientific">Platanthera guangdongensis</name>
    <dbReference type="NCBI Taxonomy" id="2320717"/>
    <lineage>
        <taxon>Eukaryota</taxon>
        <taxon>Viridiplantae</taxon>
        <taxon>Streptophyta</taxon>
        <taxon>Embryophyta</taxon>
        <taxon>Tracheophyta</taxon>
        <taxon>Spermatophyta</taxon>
        <taxon>Magnoliopsida</taxon>
        <taxon>Liliopsida</taxon>
        <taxon>Asparagales</taxon>
        <taxon>Orchidaceae</taxon>
        <taxon>Orchidoideae</taxon>
        <taxon>Orchideae</taxon>
        <taxon>Orchidinae</taxon>
        <taxon>Platanthera</taxon>
    </lineage>
</organism>
<proteinExistence type="predicted"/>
<name>A0ABR2MWL4_9ASPA</name>
<accession>A0ABR2MWL4</accession>
<sequence length="87" mass="10116">MQVWKEWASDREVRGVGFPGALESLEASRLSLLRRFLALPWPQSIRHLPPPFTRGRRHSPRPQILDAGSDLWIPDSYFVFEIRFVDG</sequence>